<dbReference type="EMBL" id="ML987207">
    <property type="protein sequence ID" value="KAF2242628.1"/>
    <property type="molecule type" value="Genomic_DNA"/>
</dbReference>
<dbReference type="PANTHER" id="PTHR34876">
    <property type="match status" value="1"/>
</dbReference>
<protein>
    <recommendedName>
        <fullName evidence="3">Glucanase</fullName>
        <ecNumber evidence="3">3.2.1.-</ecNumber>
    </recommendedName>
</protein>
<feature type="active site" description="Proton acceptor" evidence="1">
    <location>
        <position position="347"/>
    </location>
</feature>
<gene>
    <name evidence="4" type="ORF">BU26DRAFT_438496</name>
</gene>
<dbReference type="InterPro" id="IPR016288">
    <property type="entry name" value="Beta_cellobiohydrolase"/>
</dbReference>
<dbReference type="Pfam" id="PF01341">
    <property type="entry name" value="Glyco_hydro_6"/>
    <property type="match status" value="1"/>
</dbReference>
<dbReference type="InterPro" id="IPR036434">
    <property type="entry name" value="Beta_cellobiohydrolase_sf"/>
</dbReference>
<comment type="similarity">
    <text evidence="3">Belongs to the glycosyl hydrolase family 6.</text>
</comment>
<feature type="binding site" evidence="2">
    <location>
        <position position="208"/>
    </location>
    <ligand>
        <name>substrate</name>
    </ligand>
</feature>
<feature type="chain" id="PRO_5025713740" description="Glucanase" evidence="3">
    <location>
        <begin position="18"/>
        <end position="415"/>
    </location>
</feature>
<keyword evidence="3" id="KW-0136">Cellulose degradation</keyword>
<evidence type="ECO:0000256" key="2">
    <source>
        <dbReference type="PIRSR" id="PIRSR001100-2"/>
    </source>
</evidence>
<accession>A0A6A6HXX0</accession>
<evidence type="ECO:0000313" key="5">
    <source>
        <dbReference type="Proteomes" id="UP000800094"/>
    </source>
</evidence>
<dbReference type="Gene3D" id="3.20.20.40">
    <property type="entry name" value="1, 4-beta cellobiohydrolase"/>
    <property type="match status" value="1"/>
</dbReference>
<dbReference type="AlphaFoldDB" id="A0A6A6HXX0"/>
<dbReference type="RefSeq" id="XP_033677632.1">
    <property type="nucleotide sequence ID" value="XM_033824293.1"/>
</dbReference>
<dbReference type="GO" id="GO:0030245">
    <property type="term" value="P:cellulose catabolic process"/>
    <property type="evidence" value="ECO:0007669"/>
    <property type="project" value="UniProtKB-KW"/>
</dbReference>
<evidence type="ECO:0000313" key="4">
    <source>
        <dbReference type="EMBL" id="KAF2242628.1"/>
    </source>
</evidence>
<keyword evidence="3 4" id="KW-0378">Hydrolase</keyword>
<feature type="signal peptide" evidence="3">
    <location>
        <begin position="1"/>
        <end position="17"/>
    </location>
</feature>
<dbReference type="PIRSF" id="PIRSF001100">
    <property type="entry name" value="Beta_cellobiohydrolase"/>
    <property type="match status" value="1"/>
</dbReference>
<feature type="binding site" evidence="2">
    <location>
        <position position="84"/>
    </location>
    <ligand>
        <name>substrate</name>
    </ligand>
</feature>
<keyword evidence="3" id="KW-0732">Signal</keyword>
<dbReference type="EC" id="3.2.1.-" evidence="3"/>
<proteinExistence type="inferred from homology"/>
<dbReference type="OrthoDB" id="64893at2759"/>
<dbReference type="GeneID" id="54577623"/>
<dbReference type="PANTHER" id="PTHR34876:SF2">
    <property type="entry name" value="GLUCANASE"/>
    <property type="match status" value="1"/>
</dbReference>
<dbReference type="GO" id="GO:0004553">
    <property type="term" value="F:hydrolase activity, hydrolyzing O-glycosyl compounds"/>
    <property type="evidence" value="ECO:0007669"/>
    <property type="project" value="InterPro"/>
</dbReference>
<organism evidence="4 5">
    <name type="scientific">Trematosphaeria pertusa</name>
    <dbReference type="NCBI Taxonomy" id="390896"/>
    <lineage>
        <taxon>Eukaryota</taxon>
        <taxon>Fungi</taxon>
        <taxon>Dikarya</taxon>
        <taxon>Ascomycota</taxon>
        <taxon>Pezizomycotina</taxon>
        <taxon>Dothideomycetes</taxon>
        <taxon>Pleosporomycetidae</taxon>
        <taxon>Pleosporales</taxon>
        <taxon>Massarineae</taxon>
        <taxon>Trematosphaeriaceae</taxon>
        <taxon>Trematosphaeria</taxon>
    </lineage>
</organism>
<dbReference type="Proteomes" id="UP000800094">
    <property type="component" value="Unassembled WGS sequence"/>
</dbReference>
<dbReference type="PRINTS" id="PR00733">
    <property type="entry name" value="GLHYDRLASE6"/>
</dbReference>
<evidence type="ECO:0000256" key="3">
    <source>
        <dbReference type="RuleBase" id="RU361186"/>
    </source>
</evidence>
<feature type="binding site" evidence="2">
    <location>
        <position position="313"/>
    </location>
    <ligand>
        <name>substrate</name>
    </ligand>
</feature>
<name>A0A6A6HXX0_9PLEO</name>
<dbReference type="SUPFAM" id="SSF51989">
    <property type="entry name" value="Glycosyl hydrolases family 6, cellulases"/>
    <property type="match status" value="1"/>
</dbReference>
<feature type="binding site" evidence="2">
    <location>
        <position position="341"/>
    </location>
    <ligand>
        <name>substrate</name>
    </ligand>
</feature>
<keyword evidence="5" id="KW-1185">Reference proteome</keyword>
<keyword evidence="3" id="KW-0624">Polysaccharide degradation</keyword>
<keyword evidence="3" id="KW-0326">Glycosidase</keyword>
<sequence length="415" mass="46081">MKVAIAISSFLASGVVSSAIAGRQAKARCDAPVYLDAKTNIFLNYTLHPNSLWRKQILEVADNITDAELKKRALSAADQGTFVWIEKPEHVGRIEEVVKDVPCNHVLGLVLASLPYKECLSIGIPPASDPWSYEERIIQPMQAAIKANPNIPFVVIIEPNVVGEVALNGNYSMCGHVVRSWHKNVPLVLKSLDLPNVITYLDGAHGGWLGWQDAQKPGAQVLVDTWKASGELKQFRGIAINVASYNSWDLSPGEMFEGENTCYDIENPARNEQRYLNIMRKHISELNVGMPLFGIMDTSRTGVFGIRRNWGDWCNVNGAGFGRSPSSNTGDKNLDAFIWAKWGGISDGTSDPAAYTYNSFCGLDDAFKPMPERGGFSQAYFEMLLREWKPKGYFSGLWNGRRRYLGSRKADRRCG</sequence>
<keyword evidence="3" id="KW-0119">Carbohydrate metabolism</keyword>
<feature type="binding site" evidence="2">
    <location>
        <position position="205"/>
    </location>
    <ligand>
        <name>substrate</name>
    </ligand>
</feature>
<evidence type="ECO:0000256" key="1">
    <source>
        <dbReference type="PIRSR" id="PIRSR001100-1"/>
    </source>
</evidence>
<reference evidence="4" key="1">
    <citation type="journal article" date="2020" name="Stud. Mycol.">
        <title>101 Dothideomycetes genomes: a test case for predicting lifestyles and emergence of pathogens.</title>
        <authorList>
            <person name="Haridas S."/>
            <person name="Albert R."/>
            <person name="Binder M."/>
            <person name="Bloem J."/>
            <person name="Labutti K."/>
            <person name="Salamov A."/>
            <person name="Andreopoulos B."/>
            <person name="Baker S."/>
            <person name="Barry K."/>
            <person name="Bills G."/>
            <person name="Bluhm B."/>
            <person name="Cannon C."/>
            <person name="Castanera R."/>
            <person name="Culley D."/>
            <person name="Daum C."/>
            <person name="Ezra D."/>
            <person name="Gonzalez J."/>
            <person name="Henrissat B."/>
            <person name="Kuo A."/>
            <person name="Liang C."/>
            <person name="Lipzen A."/>
            <person name="Lutzoni F."/>
            <person name="Magnuson J."/>
            <person name="Mondo S."/>
            <person name="Nolan M."/>
            <person name="Ohm R."/>
            <person name="Pangilinan J."/>
            <person name="Park H.-J."/>
            <person name="Ramirez L."/>
            <person name="Alfaro M."/>
            <person name="Sun H."/>
            <person name="Tritt A."/>
            <person name="Yoshinaga Y."/>
            <person name="Zwiers L.-H."/>
            <person name="Turgeon B."/>
            <person name="Goodwin S."/>
            <person name="Spatafora J."/>
            <person name="Crous P."/>
            <person name="Grigoriev I."/>
        </authorList>
    </citation>
    <scope>NUCLEOTIDE SEQUENCE</scope>
    <source>
        <strain evidence="4">CBS 122368</strain>
    </source>
</reference>